<dbReference type="InterPro" id="IPR036955">
    <property type="entry name" value="AP2/ERF_dom_sf"/>
</dbReference>
<dbReference type="AlphaFoldDB" id="A0A9D4UP64"/>
<gene>
    <name evidence="7" type="ORF">GOP47_0015206</name>
</gene>
<proteinExistence type="predicted"/>
<dbReference type="EMBL" id="JABFUD020000014">
    <property type="protein sequence ID" value="KAI5070863.1"/>
    <property type="molecule type" value="Genomic_DNA"/>
</dbReference>
<dbReference type="GO" id="GO:0005634">
    <property type="term" value="C:nucleus"/>
    <property type="evidence" value="ECO:0007669"/>
    <property type="project" value="UniProtKB-SubCell"/>
</dbReference>
<dbReference type="PANTHER" id="PTHR31194">
    <property type="entry name" value="SHN SHINE , DNA BINDING / TRANSCRIPTION FACTOR"/>
    <property type="match status" value="1"/>
</dbReference>
<comment type="subcellular location">
    <subcellularLocation>
        <location evidence="1">Nucleus</location>
    </subcellularLocation>
</comment>
<sequence length="385" mass="42581">MPASQKAPSSAPKKIKVCSFSNTWGQDIDEGEEVQAMKRAQYNMRKVRIICTDPDATESSSDEEDEGCLQNVRHFKRVVRETFIPAACAETSTSCLTPHSQLPHTPASSPFPLLRKTLSRCSSKRSSKKWRLRSTAVVTQPETGPHLLRNDKNFSRYIGVRQRRWGKWTAELRDPSQGVRMWLGTFDSAKEAAVAYDNAARQVNGSEAITNFESGGSADFEASLDCWTPSIGMSTNELLDCSELDGMEECLLTAYSPSSVFDLPTSLDSASPSSVLDGTYYDECGSPLNLCTDMKAHAGIDVDTHEKFGIPRAEECIKAETSSAIEPLFEAFGKFCDYVGSNMGIEDHGFACHEFPAFHEFEDEGDNLMSFDLDAEALTWINIQP</sequence>
<evidence type="ECO:0000259" key="6">
    <source>
        <dbReference type="PROSITE" id="PS51032"/>
    </source>
</evidence>
<evidence type="ECO:0000256" key="5">
    <source>
        <dbReference type="ARBA" id="ARBA00023242"/>
    </source>
</evidence>
<dbReference type="Proteomes" id="UP000886520">
    <property type="component" value="Chromosome 14"/>
</dbReference>
<feature type="domain" description="AP2/ERF" evidence="6">
    <location>
        <begin position="156"/>
        <end position="213"/>
    </location>
</feature>
<protein>
    <recommendedName>
        <fullName evidence="6">AP2/ERF domain-containing protein</fullName>
    </recommendedName>
</protein>
<accession>A0A9D4UP64</accession>
<comment type="caution">
    <text evidence="7">The sequence shown here is derived from an EMBL/GenBank/DDBJ whole genome shotgun (WGS) entry which is preliminary data.</text>
</comment>
<evidence type="ECO:0000256" key="1">
    <source>
        <dbReference type="ARBA" id="ARBA00004123"/>
    </source>
</evidence>
<dbReference type="InterPro" id="IPR001471">
    <property type="entry name" value="AP2/ERF_dom"/>
</dbReference>
<reference evidence="7" key="1">
    <citation type="submission" date="2021-01" db="EMBL/GenBank/DDBJ databases">
        <title>Adiantum capillus-veneris genome.</title>
        <authorList>
            <person name="Fang Y."/>
            <person name="Liao Q."/>
        </authorList>
    </citation>
    <scope>NUCLEOTIDE SEQUENCE</scope>
    <source>
        <strain evidence="7">H3</strain>
        <tissue evidence="7">Leaf</tissue>
    </source>
</reference>
<evidence type="ECO:0000313" key="7">
    <source>
        <dbReference type="EMBL" id="KAI5070863.1"/>
    </source>
</evidence>
<dbReference type="FunFam" id="3.30.730.10:FF:000001">
    <property type="entry name" value="Ethylene-responsive transcription factor 2"/>
    <property type="match status" value="1"/>
</dbReference>
<keyword evidence="3" id="KW-0238">DNA-binding</keyword>
<evidence type="ECO:0000256" key="3">
    <source>
        <dbReference type="ARBA" id="ARBA00023125"/>
    </source>
</evidence>
<evidence type="ECO:0000256" key="4">
    <source>
        <dbReference type="ARBA" id="ARBA00023163"/>
    </source>
</evidence>
<dbReference type="InterPro" id="IPR050913">
    <property type="entry name" value="AP2/ERF_ERF"/>
</dbReference>
<evidence type="ECO:0000256" key="2">
    <source>
        <dbReference type="ARBA" id="ARBA00023015"/>
    </source>
</evidence>
<keyword evidence="2" id="KW-0805">Transcription regulation</keyword>
<dbReference type="PROSITE" id="PS51032">
    <property type="entry name" value="AP2_ERF"/>
    <property type="match status" value="1"/>
</dbReference>
<dbReference type="GO" id="GO:0003677">
    <property type="term" value="F:DNA binding"/>
    <property type="evidence" value="ECO:0007669"/>
    <property type="project" value="UniProtKB-KW"/>
</dbReference>
<evidence type="ECO:0000313" key="8">
    <source>
        <dbReference type="Proteomes" id="UP000886520"/>
    </source>
</evidence>
<dbReference type="PRINTS" id="PR00367">
    <property type="entry name" value="ETHRSPELEMNT"/>
</dbReference>
<dbReference type="Pfam" id="PF00847">
    <property type="entry name" value="AP2"/>
    <property type="match status" value="1"/>
</dbReference>
<dbReference type="CDD" id="cd00018">
    <property type="entry name" value="AP2"/>
    <property type="match status" value="1"/>
</dbReference>
<keyword evidence="8" id="KW-1185">Reference proteome</keyword>
<dbReference type="PANTHER" id="PTHR31194:SF202">
    <property type="entry name" value="ETHYLENE-RESPONSIVE TRANSCRIPTION FACTOR ERF070"/>
    <property type="match status" value="1"/>
</dbReference>
<dbReference type="SMART" id="SM00380">
    <property type="entry name" value="AP2"/>
    <property type="match status" value="1"/>
</dbReference>
<dbReference type="GO" id="GO:0003700">
    <property type="term" value="F:DNA-binding transcription factor activity"/>
    <property type="evidence" value="ECO:0007669"/>
    <property type="project" value="InterPro"/>
</dbReference>
<keyword evidence="4" id="KW-0804">Transcription</keyword>
<name>A0A9D4UP64_ADICA</name>
<keyword evidence="5" id="KW-0539">Nucleus</keyword>
<dbReference type="Gene3D" id="3.30.730.10">
    <property type="entry name" value="AP2/ERF domain"/>
    <property type="match status" value="1"/>
</dbReference>
<organism evidence="7 8">
    <name type="scientific">Adiantum capillus-veneris</name>
    <name type="common">Maidenhair fern</name>
    <dbReference type="NCBI Taxonomy" id="13818"/>
    <lineage>
        <taxon>Eukaryota</taxon>
        <taxon>Viridiplantae</taxon>
        <taxon>Streptophyta</taxon>
        <taxon>Embryophyta</taxon>
        <taxon>Tracheophyta</taxon>
        <taxon>Polypodiopsida</taxon>
        <taxon>Polypodiidae</taxon>
        <taxon>Polypodiales</taxon>
        <taxon>Pteridineae</taxon>
        <taxon>Pteridaceae</taxon>
        <taxon>Vittarioideae</taxon>
        <taxon>Adiantum</taxon>
    </lineage>
</organism>
<dbReference type="InterPro" id="IPR016177">
    <property type="entry name" value="DNA-bd_dom_sf"/>
</dbReference>
<dbReference type="SUPFAM" id="SSF54171">
    <property type="entry name" value="DNA-binding domain"/>
    <property type="match status" value="1"/>
</dbReference>
<dbReference type="OrthoDB" id="773121at2759"/>